<feature type="transmembrane region" description="Helical" evidence="1">
    <location>
        <begin position="160"/>
        <end position="179"/>
    </location>
</feature>
<organism evidence="2">
    <name type="scientific">bioreactor metagenome</name>
    <dbReference type="NCBI Taxonomy" id="1076179"/>
    <lineage>
        <taxon>unclassified sequences</taxon>
        <taxon>metagenomes</taxon>
        <taxon>ecological metagenomes</taxon>
    </lineage>
</organism>
<protein>
    <submittedName>
        <fullName evidence="2">Uncharacterized protein</fullName>
    </submittedName>
</protein>
<comment type="caution">
    <text evidence="2">The sequence shown here is derived from an EMBL/GenBank/DDBJ whole genome shotgun (WGS) entry which is preliminary data.</text>
</comment>
<gene>
    <name evidence="2" type="ORF">SDC9_117906</name>
</gene>
<dbReference type="EMBL" id="VSSQ01023800">
    <property type="protein sequence ID" value="MPM70944.1"/>
    <property type="molecule type" value="Genomic_DNA"/>
</dbReference>
<reference evidence="2" key="1">
    <citation type="submission" date="2019-08" db="EMBL/GenBank/DDBJ databases">
        <authorList>
            <person name="Kucharzyk K."/>
            <person name="Murdoch R.W."/>
            <person name="Higgins S."/>
            <person name="Loffler F."/>
        </authorList>
    </citation>
    <scope>NUCLEOTIDE SEQUENCE</scope>
</reference>
<feature type="transmembrane region" description="Helical" evidence="1">
    <location>
        <begin position="44"/>
        <end position="66"/>
    </location>
</feature>
<keyword evidence="1" id="KW-0812">Transmembrane</keyword>
<feature type="transmembrane region" description="Helical" evidence="1">
    <location>
        <begin position="72"/>
        <end position="91"/>
    </location>
</feature>
<keyword evidence="1" id="KW-1133">Transmembrane helix</keyword>
<accession>A0A645C8M3</accession>
<evidence type="ECO:0000313" key="2">
    <source>
        <dbReference type="EMBL" id="MPM70944.1"/>
    </source>
</evidence>
<name>A0A645C8M3_9ZZZZ</name>
<keyword evidence="1" id="KW-0472">Membrane</keyword>
<proteinExistence type="predicted"/>
<dbReference type="AlphaFoldDB" id="A0A645C8M3"/>
<evidence type="ECO:0000256" key="1">
    <source>
        <dbReference type="SAM" id="Phobius"/>
    </source>
</evidence>
<feature type="transmembrane region" description="Helical" evidence="1">
    <location>
        <begin position="128"/>
        <end position="148"/>
    </location>
</feature>
<sequence length="222" mass="25666">MEDKDFRNIWNMHSSDLETNLQVDFASLKNANFKSTRLQLTQLIIRRFAEVLVFLFAFVLLVSFIINNNSEPQYVISGVILSVFSIIGVIGNTRQLVLIFRLDYSKPVTDFLVQLEKLKLYSLQTLRLILLSIPFYFAYIVIGFKVLFGYDIYSYSNAGWLISNVVLSVLLVPFAIYIVSQLRVNAKRNWVKKMLADNGGKQIDSAIRFINEIVELKKKHLR</sequence>